<proteinExistence type="predicted"/>
<dbReference type="WBParaSite" id="TCONS_00011663.p1">
    <property type="protein sequence ID" value="TCONS_00011663.p1"/>
    <property type="gene ID" value="XLOC_006340"/>
</dbReference>
<evidence type="ECO:0000313" key="2">
    <source>
        <dbReference type="Proteomes" id="UP000035681"/>
    </source>
</evidence>
<keyword evidence="1" id="KW-0812">Transmembrane</keyword>
<reference evidence="3" key="1">
    <citation type="submission" date="2024-02" db="UniProtKB">
        <authorList>
            <consortium name="WormBaseParasite"/>
        </authorList>
    </citation>
    <scope>IDENTIFICATION</scope>
</reference>
<keyword evidence="1" id="KW-0472">Membrane</keyword>
<keyword evidence="2" id="KW-1185">Reference proteome</keyword>
<accession>A0AAF5DFI8</accession>
<name>A0AAF5DFI8_STRER</name>
<dbReference type="AlphaFoldDB" id="A0AAF5DFI8"/>
<keyword evidence="1" id="KW-1133">Transmembrane helix</keyword>
<organism evidence="2 3">
    <name type="scientific">Strongyloides stercoralis</name>
    <name type="common">Threadworm</name>
    <dbReference type="NCBI Taxonomy" id="6248"/>
    <lineage>
        <taxon>Eukaryota</taxon>
        <taxon>Metazoa</taxon>
        <taxon>Ecdysozoa</taxon>
        <taxon>Nematoda</taxon>
        <taxon>Chromadorea</taxon>
        <taxon>Rhabditida</taxon>
        <taxon>Tylenchina</taxon>
        <taxon>Panagrolaimomorpha</taxon>
        <taxon>Strongyloidoidea</taxon>
        <taxon>Strongyloididae</taxon>
        <taxon>Strongyloides</taxon>
    </lineage>
</organism>
<evidence type="ECO:0000256" key="1">
    <source>
        <dbReference type="SAM" id="Phobius"/>
    </source>
</evidence>
<dbReference type="Proteomes" id="UP000035681">
    <property type="component" value="Unplaced"/>
</dbReference>
<feature type="transmembrane region" description="Helical" evidence="1">
    <location>
        <begin position="18"/>
        <end position="39"/>
    </location>
</feature>
<evidence type="ECO:0000313" key="3">
    <source>
        <dbReference type="WBParaSite" id="TCONS_00011663.p1"/>
    </source>
</evidence>
<protein>
    <submittedName>
        <fullName evidence="3">Uncharacterized protein</fullName>
    </submittedName>
</protein>
<sequence length="159" mass="18399">MIYLIYSIMTAFWLLPNWIFSLLYCFIVIIVVTILSFNCKYKTNKKEIKSREEKENLKSNEKKTKKTPLRTLPDVLLMDAMKNCNNTSNGFQNVKISQDIQDFSICTDKMFIKAPPKGNVSKELKNDSNIVKKGKTIDGVKDDKLYIDLAQLKDVNNNF</sequence>